<keyword evidence="4" id="KW-0677">Repeat</keyword>
<dbReference type="GO" id="GO:0008270">
    <property type="term" value="F:zinc ion binding"/>
    <property type="evidence" value="ECO:0007669"/>
    <property type="project" value="UniProtKB-KW"/>
</dbReference>
<reference evidence="10" key="1">
    <citation type="submission" date="2014-11" db="EMBL/GenBank/DDBJ databases">
        <authorList>
            <person name="Otto D Thomas"/>
            <person name="Naeem Raeece"/>
        </authorList>
    </citation>
    <scope>NUCLEOTIDE SEQUENCE</scope>
</reference>
<organism evidence="10">
    <name type="scientific">Chromera velia CCMP2878</name>
    <dbReference type="NCBI Taxonomy" id="1169474"/>
    <lineage>
        <taxon>Eukaryota</taxon>
        <taxon>Sar</taxon>
        <taxon>Alveolata</taxon>
        <taxon>Colpodellida</taxon>
        <taxon>Chromeraceae</taxon>
        <taxon>Chromera</taxon>
    </lineage>
</organism>
<evidence type="ECO:0000259" key="9">
    <source>
        <dbReference type="PROSITE" id="PS50145"/>
    </source>
</evidence>
<feature type="zinc finger region" description="TRAF-type" evidence="7">
    <location>
        <begin position="113"/>
        <end position="165"/>
    </location>
</feature>
<sequence length="405" mass="45060">MSAEGGPKQLGLDASFAAEGFELLAEEALCSLCTDYLDDAVETDCPARHVYCSPCLQKVLDHRQTCPDCRGAVTKMEPAHFRVRSMIERVRWKCLNFKNGCQFIGTKKELEKHLDVCEETESICPFEGCGEKGGRAHIVEHRKGCPFQTVPCDHCTEMVSFQAMEKHLSVCPKLPVPCPRECGRKPPRGEVAFHLETECEEEEVVCEVPGCRERMKRKNLEEHEEANMRKHMKLLCARVLSNEKTRTGENEEPGKDVQRFQIVLPGYLAKASGMEKGESLKSRTFTFQGHRFCTCLYPKGQAGAQEGQASLFLCSLEDYRAEVSLSLLVSNLEMEAVGSSLDFSRGEYGLGAGWLNFCSSQALLEAARRTTSEEIQGGALEIWVCVSAPAVNCQPLLVRGYGANR</sequence>
<dbReference type="PhylomeDB" id="A0A0G4FR05"/>
<evidence type="ECO:0000256" key="6">
    <source>
        <dbReference type="ARBA" id="ARBA00022833"/>
    </source>
</evidence>
<evidence type="ECO:0000256" key="2">
    <source>
        <dbReference type="ARBA" id="ARBA00022490"/>
    </source>
</evidence>
<keyword evidence="5 7" id="KW-0863">Zinc-finger</keyword>
<dbReference type="Pfam" id="PF00097">
    <property type="entry name" value="zf-C3HC4"/>
    <property type="match status" value="1"/>
</dbReference>
<dbReference type="VEuPathDB" id="CryptoDB:Cvel_18302"/>
<dbReference type="PROSITE" id="PS50145">
    <property type="entry name" value="ZF_TRAF"/>
    <property type="match status" value="2"/>
</dbReference>
<evidence type="ECO:0000256" key="4">
    <source>
        <dbReference type="ARBA" id="ARBA00022737"/>
    </source>
</evidence>
<comment type="subcellular location">
    <subcellularLocation>
        <location evidence="1">Cytoplasm</location>
    </subcellularLocation>
</comment>
<dbReference type="Pfam" id="PF02176">
    <property type="entry name" value="zf-TRAF"/>
    <property type="match status" value="1"/>
</dbReference>
<dbReference type="GO" id="GO:0043122">
    <property type="term" value="P:regulation of canonical NF-kappaB signal transduction"/>
    <property type="evidence" value="ECO:0007669"/>
    <property type="project" value="TreeGrafter"/>
</dbReference>
<evidence type="ECO:0008006" key="11">
    <source>
        <dbReference type="Google" id="ProtNLM"/>
    </source>
</evidence>
<dbReference type="InterPro" id="IPR001841">
    <property type="entry name" value="Znf_RING"/>
</dbReference>
<dbReference type="InterPro" id="IPR008974">
    <property type="entry name" value="TRAF-like"/>
</dbReference>
<evidence type="ECO:0000256" key="3">
    <source>
        <dbReference type="ARBA" id="ARBA00022723"/>
    </source>
</evidence>
<dbReference type="PROSITE" id="PS50089">
    <property type="entry name" value="ZF_RING_2"/>
    <property type="match status" value="1"/>
</dbReference>
<dbReference type="InterPro" id="IPR018957">
    <property type="entry name" value="Znf_C3HC4_RING-type"/>
</dbReference>
<feature type="domain" description="TRAF-type" evidence="9">
    <location>
        <begin position="167"/>
        <end position="221"/>
    </location>
</feature>
<dbReference type="PANTHER" id="PTHR10131:SF94">
    <property type="entry name" value="TNF RECEPTOR-ASSOCIATED FACTOR 4"/>
    <property type="match status" value="1"/>
</dbReference>
<dbReference type="Gene3D" id="3.30.40.10">
    <property type="entry name" value="Zinc/RING finger domain, C3HC4 (zinc finger)"/>
    <property type="match status" value="3"/>
</dbReference>
<proteinExistence type="predicted"/>
<dbReference type="GO" id="GO:0005737">
    <property type="term" value="C:cytoplasm"/>
    <property type="evidence" value="ECO:0007669"/>
    <property type="project" value="UniProtKB-SubCell"/>
</dbReference>
<protein>
    <recommendedName>
        <fullName evidence="11">RING-type domain-containing protein</fullName>
    </recommendedName>
</protein>
<evidence type="ECO:0000313" key="10">
    <source>
        <dbReference type="EMBL" id="CEM16887.1"/>
    </source>
</evidence>
<dbReference type="SUPFAM" id="SSF49599">
    <property type="entry name" value="TRAF domain-like"/>
    <property type="match status" value="3"/>
</dbReference>
<dbReference type="InterPro" id="IPR013083">
    <property type="entry name" value="Znf_RING/FYVE/PHD"/>
</dbReference>
<feature type="domain" description="RING-type" evidence="8">
    <location>
        <begin position="30"/>
        <end position="70"/>
    </location>
</feature>
<feature type="zinc finger region" description="TRAF-type" evidence="7">
    <location>
        <begin position="167"/>
        <end position="221"/>
    </location>
</feature>
<dbReference type="Gene3D" id="2.60.210.10">
    <property type="entry name" value="Apoptosis, Tumor Necrosis Factor Receptor Associated Protein 2, Chain A"/>
    <property type="match status" value="1"/>
</dbReference>
<keyword evidence="6 7" id="KW-0862">Zinc</keyword>
<evidence type="ECO:0000259" key="8">
    <source>
        <dbReference type="PROSITE" id="PS50089"/>
    </source>
</evidence>
<keyword evidence="2" id="KW-0963">Cytoplasm</keyword>
<gene>
    <name evidence="10" type="ORF">Cvel_18302</name>
</gene>
<dbReference type="AlphaFoldDB" id="A0A0G4FR05"/>
<dbReference type="SUPFAM" id="SSF57850">
    <property type="entry name" value="RING/U-box"/>
    <property type="match status" value="1"/>
</dbReference>
<evidence type="ECO:0000256" key="5">
    <source>
        <dbReference type="ARBA" id="ARBA00022771"/>
    </source>
</evidence>
<accession>A0A0G4FR05</accession>
<keyword evidence="3 7" id="KW-0479">Metal-binding</keyword>
<evidence type="ECO:0000256" key="1">
    <source>
        <dbReference type="ARBA" id="ARBA00004496"/>
    </source>
</evidence>
<feature type="domain" description="TRAF-type" evidence="9">
    <location>
        <begin position="113"/>
        <end position="165"/>
    </location>
</feature>
<evidence type="ECO:0000256" key="7">
    <source>
        <dbReference type="PROSITE-ProRule" id="PRU00207"/>
    </source>
</evidence>
<name>A0A0G4FR05_9ALVE</name>
<dbReference type="InterPro" id="IPR001293">
    <property type="entry name" value="Znf_TRAF"/>
</dbReference>
<dbReference type="EMBL" id="CDMZ01000561">
    <property type="protein sequence ID" value="CEM16887.1"/>
    <property type="molecule type" value="Genomic_DNA"/>
</dbReference>
<dbReference type="PANTHER" id="PTHR10131">
    <property type="entry name" value="TNF RECEPTOR ASSOCIATED FACTOR"/>
    <property type="match status" value="1"/>
</dbReference>